<dbReference type="EMBL" id="KV722618">
    <property type="protein sequence ID" value="OCH84976.1"/>
    <property type="molecule type" value="Genomic_DNA"/>
</dbReference>
<organism evidence="1 2">
    <name type="scientific">Obba rivulosa</name>
    <dbReference type="NCBI Taxonomy" id="1052685"/>
    <lineage>
        <taxon>Eukaryota</taxon>
        <taxon>Fungi</taxon>
        <taxon>Dikarya</taxon>
        <taxon>Basidiomycota</taxon>
        <taxon>Agaricomycotina</taxon>
        <taxon>Agaricomycetes</taxon>
        <taxon>Polyporales</taxon>
        <taxon>Gelatoporiaceae</taxon>
        <taxon>Obba</taxon>
    </lineage>
</organism>
<gene>
    <name evidence="1" type="ORF">OBBRIDRAFT_839323</name>
</gene>
<evidence type="ECO:0000313" key="2">
    <source>
        <dbReference type="Proteomes" id="UP000250043"/>
    </source>
</evidence>
<reference evidence="1 2" key="1">
    <citation type="submission" date="2016-07" db="EMBL/GenBank/DDBJ databases">
        <title>Draft genome of the white-rot fungus Obba rivulosa 3A-2.</title>
        <authorList>
            <consortium name="DOE Joint Genome Institute"/>
            <person name="Miettinen O."/>
            <person name="Riley R."/>
            <person name="Acob R."/>
            <person name="Barry K."/>
            <person name="Cullen D."/>
            <person name="De Vries R."/>
            <person name="Hainaut M."/>
            <person name="Hatakka A."/>
            <person name="Henrissat B."/>
            <person name="Hilden K."/>
            <person name="Kuo R."/>
            <person name="Labutti K."/>
            <person name="Lipzen A."/>
            <person name="Makela M.R."/>
            <person name="Sandor L."/>
            <person name="Spatafora J.W."/>
            <person name="Grigoriev I.V."/>
            <person name="Hibbett D.S."/>
        </authorList>
    </citation>
    <scope>NUCLEOTIDE SEQUENCE [LARGE SCALE GENOMIC DNA]</scope>
    <source>
        <strain evidence="1 2">3A-2</strain>
    </source>
</reference>
<name>A0A8E2AI76_9APHY</name>
<protein>
    <submittedName>
        <fullName evidence="1">Uncharacterized protein</fullName>
    </submittedName>
</protein>
<dbReference type="OrthoDB" id="3643at2759"/>
<proteinExistence type="predicted"/>
<accession>A0A8E2AI76</accession>
<sequence length="52" mass="6123">MHGLLGEAVRIMKRPEVVKEDLQLPKDEGYCSITIVFCHSYMFLEHERWVST</sequence>
<keyword evidence="2" id="KW-1185">Reference proteome</keyword>
<dbReference type="Proteomes" id="UP000250043">
    <property type="component" value="Unassembled WGS sequence"/>
</dbReference>
<evidence type="ECO:0000313" key="1">
    <source>
        <dbReference type="EMBL" id="OCH84976.1"/>
    </source>
</evidence>
<dbReference type="AlphaFoldDB" id="A0A8E2AI76"/>